<proteinExistence type="predicted"/>
<keyword evidence="1" id="KW-0812">Transmembrane</keyword>
<keyword evidence="1" id="KW-0472">Membrane</keyword>
<sequence>MKSTKGLFSWVVWLLTPLVGGLQCIPFVLVMLLVVYGVRTSLVEIPPKNQLTRVEGRLLARYDTAPNKRSQYSTRVRSADGTVHQCSCALGTSSTSNCLDESDVRLNDQYAEHLRTQQVALLMAPASMGGGDLCYELSNAEKTWFGYEEKARKYTAIQNGWGPVLSWVLLVVLGAFLAIRAVFFRRPAKATLPPAGDPQQAMAQPADPKA</sequence>
<dbReference type="EMBL" id="JACHLK010000004">
    <property type="protein sequence ID" value="MBB6560038.1"/>
    <property type="molecule type" value="Genomic_DNA"/>
</dbReference>
<organism evidence="2 3">
    <name type="scientific">Acidovorax soli</name>
    <dbReference type="NCBI Taxonomy" id="592050"/>
    <lineage>
        <taxon>Bacteria</taxon>
        <taxon>Pseudomonadati</taxon>
        <taxon>Pseudomonadota</taxon>
        <taxon>Betaproteobacteria</taxon>
        <taxon>Burkholderiales</taxon>
        <taxon>Comamonadaceae</taxon>
        <taxon>Acidovorax</taxon>
    </lineage>
</organism>
<feature type="transmembrane region" description="Helical" evidence="1">
    <location>
        <begin position="12"/>
        <end position="38"/>
    </location>
</feature>
<keyword evidence="3" id="KW-1185">Reference proteome</keyword>
<accession>A0A7X0U9H8</accession>
<name>A0A7X0U9H8_9BURK</name>
<gene>
    <name evidence="2" type="ORF">HNP48_002710</name>
</gene>
<keyword evidence="1" id="KW-1133">Transmembrane helix</keyword>
<evidence type="ECO:0000313" key="3">
    <source>
        <dbReference type="Proteomes" id="UP000575083"/>
    </source>
</evidence>
<protein>
    <submittedName>
        <fullName evidence="2">Uncharacterized protein</fullName>
    </submittedName>
</protein>
<dbReference type="AlphaFoldDB" id="A0A7X0U9H8"/>
<evidence type="ECO:0000313" key="2">
    <source>
        <dbReference type="EMBL" id="MBB6560038.1"/>
    </source>
</evidence>
<feature type="transmembrane region" description="Helical" evidence="1">
    <location>
        <begin position="164"/>
        <end position="183"/>
    </location>
</feature>
<dbReference type="Proteomes" id="UP000575083">
    <property type="component" value="Unassembled WGS sequence"/>
</dbReference>
<dbReference type="RefSeq" id="WP_184857618.1">
    <property type="nucleotide sequence ID" value="NZ_JACHLK010000004.1"/>
</dbReference>
<reference evidence="2 3" key="1">
    <citation type="submission" date="2020-08" db="EMBL/GenBank/DDBJ databases">
        <title>Functional genomics of gut bacteria from endangered species of beetles.</title>
        <authorList>
            <person name="Carlos-Shanley C."/>
        </authorList>
    </citation>
    <scope>NUCLEOTIDE SEQUENCE [LARGE SCALE GENOMIC DNA]</scope>
    <source>
        <strain evidence="2 3">S00198</strain>
    </source>
</reference>
<evidence type="ECO:0000256" key="1">
    <source>
        <dbReference type="SAM" id="Phobius"/>
    </source>
</evidence>
<comment type="caution">
    <text evidence="2">The sequence shown here is derived from an EMBL/GenBank/DDBJ whole genome shotgun (WGS) entry which is preliminary data.</text>
</comment>